<evidence type="ECO:0000313" key="1">
    <source>
        <dbReference type="EMBL" id="WZH50281.1"/>
    </source>
</evidence>
<dbReference type="EMBL" id="CP151267">
    <property type="protein sequence ID" value="WZH50281.1"/>
    <property type="molecule type" value="Genomic_DNA"/>
</dbReference>
<sequence>MNHVVAWLNAISTMIFHRRDNNKPPLRADPVATLKRYSDQNIRKAEKRFDAFVWDQKYPLLATEAAPILLHLEVLDFLVKHLDDFRNPAVKLYLDQAPKEIDYA</sequence>
<reference evidence="1 2" key="1">
    <citation type="submission" date="2024-04" db="EMBL/GenBank/DDBJ databases">
        <title>Complete genome sequence of Fusarium acuminatum.</title>
        <authorList>
            <person name="Lan B."/>
        </authorList>
    </citation>
    <scope>NUCLEOTIDE SEQUENCE [LARGE SCALE GENOMIC DNA]</scope>
    <source>
        <strain evidence="1">1A</strain>
    </source>
</reference>
<dbReference type="Proteomes" id="UP001489902">
    <property type="component" value="Chromosome 8"/>
</dbReference>
<organism evidence="1 2">
    <name type="scientific">Fusarium acuminatum</name>
    <dbReference type="NCBI Taxonomy" id="5515"/>
    <lineage>
        <taxon>Eukaryota</taxon>
        <taxon>Fungi</taxon>
        <taxon>Dikarya</taxon>
        <taxon>Ascomycota</taxon>
        <taxon>Pezizomycotina</taxon>
        <taxon>Sordariomycetes</taxon>
        <taxon>Hypocreomycetidae</taxon>
        <taxon>Hypocreales</taxon>
        <taxon>Nectriaceae</taxon>
        <taxon>Fusarium</taxon>
        <taxon>Fusarium tricinctum species complex</taxon>
    </lineage>
</organism>
<gene>
    <name evidence="1" type="ORF">QYS62_011525</name>
</gene>
<accession>A0ABZ2XB08</accession>
<keyword evidence="2" id="KW-1185">Reference proteome</keyword>
<evidence type="ECO:0000313" key="2">
    <source>
        <dbReference type="Proteomes" id="UP001489902"/>
    </source>
</evidence>
<name>A0ABZ2XB08_9HYPO</name>
<protein>
    <submittedName>
        <fullName evidence="1">Uncharacterized protein</fullName>
    </submittedName>
</protein>
<proteinExistence type="predicted"/>